<organism evidence="5 6">
    <name type="scientific">Myriangium duriaei CBS 260.36</name>
    <dbReference type="NCBI Taxonomy" id="1168546"/>
    <lineage>
        <taxon>Eukaryota</taxon>
        <taxon>Fungi</taxon>
        <taxon>Dikarya</taxon>
        <taxon>Ascomycota</taxon>
        <taxon>Pezizomycotina</taxon>
        <taxon>Dothideomycetes</taxon>
        <taxon>Dothideomycetidae</taxon>
        <taxon>Myriangiales</taxon>
        <taxon>Myriangiaceae</taxon>
        <taxon>Myriangium</taxon>
    </lineage>
</organism>
<evidence type="ECO:0008006" key="7">
    <source>
        <dbReference type="Google" id="ProtNLM"/>
    </source>
</evidence>
<keyword evidence="2" id="KW-0732">Signal</keyword>
<feature type="transmembrane region" description="Helical" evidence="1">
    <location>
        <begin position="321"/>
        <end position="343"/>
    </location>
</feature>
<dbReference type="InterPro" id="IPR053065">
    <property type="entry name" value="Archenteron_Induction-Rel"/>
</dbReference>
<keyword evidence="6" id="KW-1185">Reference proteome</keyword>
<sequence length="364" mass="39027">MRSLLSLWLPALVAVAQAASSTGQIYFYEQHSRTSSQQQSTVEPKTAGLILASRLGVAQFHDLGVCSDDTLSAINAFGNQKKLFDSSASQAPVALLLATSEATFDKSYTRNLHISAMPSMDKTSVFFQALAAQKGGFLSAQSVRSGESATTDDSSIRVIHDAPLVSGVVRDLHNKGYDVILVISPRQSSSSASYGTYTLPSSLRKRQIDIEEPLEDFSLSISDNNTVSAPSNKTSPTTKLAGILPFCYSSKSLCESTTRNCTGHGSCRLAYTQKAQSGDDKGVPCYQCACTPTVRKNKNGSKKTIVWAGPACQKKDITTPFWLLATFSVFMMFLVGWGVGTIWSMGEEELPSVIGAGVSGPTRK</sequence>
<keyword evidence="1" id="KW-0472">Membrane</keyword>
<proteinExistence type="predicted"/>
<name>A0A9P4IYH5_9PEZI</name>
<feature type="chain" id="PRO_5040431312" description="DUF3844 domain-containing protein" evidence="2">
    <location>
        <begin position="19"/>
        <end position="364"/>
    </location>
</feature>
<keyword evidence="1" id="KW-0812">Transmembrane</keyword>
<dbReference type="Pfam" id="PF12955">
    <property type="entry name" value="Vps3844_C"/>
    <property type="match status" value="1"/>
</dbReference>
<evidence type="ECO:0000259" key="3">
    <source>
        <dbReference type="Pfam" id="PF12955"/>
    </source>
</evidence>
<dbReference type="InterPro" id="IPR024382">
    <property type="entry name" value="Vps3844_C"/>
</dbReference>
<dbReference type="Pfam" id="PF21656">
    <property type="entry name" value="DUF6859"/>
    <property type="match status" value="1"/>
</dbReference>
<feature type="domain" description="Vacuolar sorting protein Vps3844 C-terminal" evidence="3">
    <location>
        <begin position="247"/>
        <end position="356"/>
    </location>
</feature>
<keyword evidence="1" id="KW-1133">Transmembrane helix</keyword>
<protein>
    <recommendedName>
        <fullName evidence="7">DUF3844 domain-containing protein</fullName>
    </recommendedName>
</protein>
<evidence type="ECO:0000313" key="6">
    <source>
        <dbReference type="Proteomes" id="UP000799439"/>
    </source>
</evidence>
<dbReference type="PANTHER" id="PTHR36853:SF1">
    <property type="entry name" value="DUF3844 DOMAIN-CONTAINING PROTEIN"/>
    <property type="match status" value="1"/>
</dbReference>
<feature type="signal peptide" evidence="2">
    <location>
        <begin position="1"/>
        <end position="18"/>
    </location>
</feature>
<dbReference type="PANTHER" id="PTHR36853">
    <property type="entry name" value="EXPRESSED PROTEIN"/>
    <property type="match status" value="1"/>
</dbReference>
<evidence type="ECO:0000313" key="5">
    <source>
        <dbReference type="EMBL" id="KAF2151269.1"/>
    </source>
</evidence>
<dbReference type="AlphaFoldDB" id="A0A9P4IYH5"/>
<dbReference type="Proteomes" id="UP000799439">
    <property type="component" value="Unassembled WGS sequence"/>
</dbReference>
<dbReference type="InterPro" id="IPR049205">
    <property type="entry name" value="Vps3844_N"/>
</dbReference>
<evidence type="ECO:0000256" key="1">
    <source>
        <dbReference type="SAM" id="Phobius"/>
    </source>
</evidence>
<dbReference type="EMBL" id="ML996088">
    <property type="protein sequence ID" value="KAF2151269.1"/>
    <property type="molecule type" value="Genomic_DNA"/>
</dbReference>
<feature type="domain" description="Vacuolar sorting protein Vps3844 N-terminal" evidence="4">
    <location>
        <begin position="42"/>
        <end position="131"/>
    </location>
</feature>
<reference evidence="5" key="1">
    <citation type="journal article" date="2020" name="Stud. Mycol.">
        <title>101 Dothideomycetes genomes: a test case for predicting lifestyles and emergence of pathogens.</title>
        <authorList>
            <person name="Haridas S."/>
            <person name="Albert R."/>
            <person name="Binder M."/>
            <person name="Bloem J."/>
            <person name="Labutti K."/>
            <person name="Salamov A."/>
            <person name="Andreopoulos B."/>
            <person name="Baker S."/>
            <person name="Barry K."/>
            <person name="Bills G."/>
            <person name="Bluhm B."/>
            <person name="Cannon C."/>
            <person name="Castanera R."/>
            <person name="Culley D."/>
            <person name="Daum C."/>
            <person name="Ezra D."/>
            <person name="Gonzalez J."/>
            <person name="Henrissat B."/>
            <person name="Kuo A."/>
            <person name="Liang C."/>
            <person name="Lipzen A."/>
            <person name="Lutzoni F."/>
            <person name="Magnuson J."/>
            <person name="Mondo S."/>
            <person name="Nolan M."/>
            <person name="Ohm R."/>
            <person name="Pangilinan J."/>
            <person name="Park H.-J."/>
            <person name="Ramirez L."/>
            <person name="Alfaro M."/>
            <person name="Sun H."/>
            <person name="Tritt A."/>
            <person name="Yoshinaga Y."/>
            <person name="Zwiers L.-H."/>
            <person name="Turgeon B."/>
            <person name="Goodwin S."/>
            <person name="Spatafora J."/>
            <person name="Crous P."/>
            <person name="Grigoriev I."/>
        </authorList>
    </citation>
    <scope>NUCLEOTIDE SEQUENCE</scope>
    <source>
        <strain evidence="5">CBS 260.36</strain>
    </source>
</reference>
<dbReference type="GO" id="GO:0005783">
    <property type="term" value="C:endoplasmic reticulum"/>
    <property type="evidence" value="ECO:0007669"/>
    <property type="project" value="TreeGrafter"/>
</dbReference>
<evidence type="ECO:0000256" key="2">
    <source>
        <dbReference type="SAM" id="SignalP"/>
    </source>
</evidence>
<comment type="caution">
    <text evidence="5">The sequence shown here is derived from an EMBL/GenBank/DDBJ whole genome shotgun (WGS) entry which is preliminary data.</text>
</comment>
<gene>
    <name evidence="5" type="ORF">K461DRAFT_295339</name>
</gene>
<evidence type="ECO:0000259" key="4">
    <source>
        <dbReference type="Pfam" id="PF21656"/>
    </source>
</evidence>
<accession>A0A9P4IYH5</accession>
<dbReference type="OrthoDB" id="5583277at2759"/>